<dbReference type="InterPro" id="IPR011182">
    <property type="entry name" value="L-Asp_DH"/>
</dbReference>
<sequence length="264" mass="27040">MNQPMRVVVLGHGVIGSVVAAELAAGAVPGAALGAVVSRSPVADPPAPQLDLTAALGDADLVVECAGQPVVHQVIDQVVGSGVDLLVTSVGACLDPRLAGRLAALGPGRVHATHGAVGGLDLLASARRAAPFERVLMHTTKRPATLVRDWMPADQVRAITGAQRPVQVFAGTPVEAVRLFPDSLNIVAGVALAIGGPQQLTVELCADPDATSSTHRIEAVGPLGEYTFEMRHRPSARNPRSSAITPYSVLHTVAALTASPPPVL</sequence>
<feature type="chain" id="PRO_5039104314" evidence="2">
    <location>
        <begin position="21"/>
        <end position="264"/>
    </location>
</feature>
<feature type="domain" description="Aspartate/homoserine dehydrogenase NAD-binding" evidence="4">
    <location>
        <begin position="11"/>
        <end position="105"/>
    </location>
</feature>
<dbReference type="EMBL" id="NMVO01000001">
    <property type="protein sequence ID" value="OYO17886.1"/>
    <property type="molecule type" value="Genomic_DNA"/>
</dbReference>
<gene>
    <name evidence="5" type="ORF">CGZ94_03215</name>
</gene>
<dbReference type="InterPro" id="IPR002811">
    <property type="entry name" value="Asp_DH"/>
</dbReference>
<dbReference type="SUPFAM" id="SSF51735">
    <property type="entry name" value="NAD(P)-binding Rossmann-fold domains"/>
    <property type="match status" value="1"/>
</dbReference>
<dbReference type="SUPFAM" id="SSF55347">
    <property type="entry name" value="Glyceraldehyde-3-phosphate dehydrogenase-like, C-terminal domain"/>
    <property type="match status" value="1"/>
</dbReference>
<feature type="domain" description="Aspartate dehydrogenase" evidence="3">
    <location>
        <begin position="163"/>
        <end position="250"/>
    </location>
</feature>
<dbReference type="Proteomes" id="UP000215896">
    <property type="component" value="Unassembled WGS sequence"/>
</dbReference>
<dbReference type="InterPro" id="IPR036291">
    <property type="entry name" value="NAD(P)-bd_dom_sf"/>
</dbReference>
<dbReference type="GO" id="GO:0050661">
    <property type="term" value="F:NADP binding"/>
    <property type="evidence" value="ECO:0007669"/>
    <property type="project" value="InterPro"/>
</dbReference>
<protein>
    <submittedName>
        <fullName evidence="5">Aspartate dehydrogenase</fullName>
    </submittedName>
</protein>
<dbReference type="RefSeq" id="WP_094404673.1">
    <property type="nucleotide sequence ID" value="NZ_NMVO01000001.1"/>
</dbReference>
<dbReference type="AlphaFoldDB" id="A0A255GT83"/>
<accession>A0A255GT83</accession>
<evidence type="ECO:0000259" key="3">
    <source>
        <dbReference type="Pfam" id="PF01958"/>
    </source>
</evidence>
<dbReference type="Pfam" id="PF01958">
    <property type="entry name" value="Asp_DH_C"/>
    <property type="match status" value="1"/>
</dbReference>
<dbReference type="Gene3D" id="3.40.50.720">
    <property type="entry name" value="NAD(P)-binding Rossmann-like Domain"/>
    <property type="match status" value="1"/>
</dbReference>
<name>A0A255GT83_9ACTN</name>
<dbReference type="Pfam" id="PF03447">
    <property type="entry name" value="NAD_binding_3"/>
    <property type="match status" value="1"/>
</dbReference>
<dbReference type="PANTHER" id="PTHR31873:SF6">
    <property type="entry name" value="ASPARTATE DEHYDROGENASE DOMAIN-CONTAINING PROTEIN"/>
    <property type="match status" value="1"/>
</dbReference>
<keyword evidence="6" id="KW-1185">Reference proteome</keyword>
<reference evidence="5 6" key="1">
    <citation type="submission" date="2017-07" db="EMBL/GenBank/DDBJ databases">
        <title>Draft whole genome sequences of clinical Proprionibacteriaceae strains.</title>
        <authorList>
            <person name="Bernier A.-M."/>
            <person name="Bernard K."/>
            <person name="Domingo M.-C."/>
        </authorList>
    </citation>
    <scope>NUCLEOTIDE SEQUENCE [LARGE SCALE GENOMIC DNA]</scope>
    <source>
        <strain evidence="5 6">NML 030167</strain>
    </source>
</reference>
<feature type="signal peptide" evidence="2">
    <location>
        <begin position="1"/>
        <end position="20"/>
    </location>
</feature>
<dbReference type="PANTHER" id="PTHR31873">
    <property type="entry name" value="L-ASPARTATE DEHYDROGENASE-RELATED"/>
    <property type="match status" value="1"/>
</dbReference>
<dbReference type="OrthoDB" id="4772942at2"/>
<dbReference type="GO" id="GO:0009435">
    <property type="term" value="P:NAD+ biosynthetic process"/>
    <property type="evidence" value="ECO:0007669"/>
    <property type="project" value="InterPro"/>
</dbReference>
<evidence type="ECO:0000313" key="6">
    <source>
        <dbReference type="Proteomes" id="UP000215896"/>
    </source>
</evidence>
<dbReference type="InterPro" id="IPR005106">
    <property type="entry name" value="Asp/hSer_DH_NAD-bd"/>
</dbReference>
<evidence type="ECO:0000256" key="2">
    <source>
        <dbReference type="SAM" id="SignalP"/>
    </source>
</evidence>
<proteinExistence type="inferred from homology"/>
<dbReference type="PIRSF" id="PIRSF005227">
    <property type="entry name" value="Asp_dh_NAD_syn"/>
    <property type="match status" value="1"/>
</dbReference>
<keyword evidence="2" id="KW-0732">Signal</keyword>
<comment type="similarity">
    <text evidence="1">Belongs to the L-aspartate dehydrogenase family.</text>
</comment>
<evidence type="ECO:0000256" key="1">
    <source>
        <dbReference type="ARBA" id="ARBA00008331"/>
    </source>
</evidence>
<comment type="caution">
    <text evidence="5">The sequence shown here is derived from an EMBL/GenBank/DDBJ whole genome shotgun (WGS) entry which is preliminary data.</text>
</comment>
<evidence type="ECO:0000313" key="5">
    <source>
        <dbReference type="EMBL" id="OYO17886.1"/>
    </source>
</evidence>
<dbReference type="GO" id="GO:0033735">
    <property type="term" value="F:aspartate dehydrogenase [NAD(P)+] activity"/>
    <property type="evidence" value="ECO:0007669"/>
    <property type="project" value="InterPro"/>
</dbReference>
<organism evidence="5 6">
    <name type="scientific">Enemella evansiae</name>
    <dbReference type="NCBI Taxonomy" id="2016499"/>
    <lineage>
        <taxon>Bacteria</taxon>
        <taxon>Bacillati</taxon>
        <taxon>Actinomycetota</taxon>
        <taxon>Actinomycetes</taxon>
        <taxon>Propionibacteriales</taxon>
        <taxon>Propionibacteriaceae</taxon>
        <taxon>Enemella</taxon>
    </lineage>
</organism>
<evidence type="ECO:0000259" key="4">
    <source>
        <dbReference type="Pfam" id="PF03447"/>
    </source>
</evidence>
<dbReference type="Gene3D" id="3.30.360.10">
    <property type="entry name" value="Dihydrodipicolinate Reductase, domain 2"/>
    <property type="match status" value="1"/>
</dbReference>